<keyword evidence="1" id="KW-0238">DNA-binding</keyword>
<dbReference type="PANTHER" id="PTHR33221:SF4">
    <property type="entry name" value="HTH-TYPE TRANSCRIPTIONAL REPRESSOR NSRR"/>
    <property type="match status" value="1"/>
</dbReference>
<evidence type="ECO:0000313" key="3">
    <source>
        <dbReference type="Proteomes" id="UP000199424"/>
    </source>
</evidence>
<gene>
    <name evidence="2" type="ORF">SAMN04488070_0381</name>
</gene>
<dbReference type="Pfam" id="PF02082">
    <property type="entry name" value="Rrf2"/>
    <property type="match status" value="1"/>
</dbReference>
<dbReference type="SUPFAM" id="SSF46785">
    <property type="entry name" value="Winged helix' DNA-binding domain"/>
    <property type="match status" value="1"/>
</dbReference>
<dbReference type="PANTHER" id="PTHR33221">
    <property type="entry name" value="WINGED HELIX-TURN-HELIX TRANSCRIPTIONAL REGULATOR, RRF2 FAMILY"/>
    <property type="match status" value="1"/>
</dbReference>
<protein>
    <submittedName>
        <fullName evidence="2">Transcriptional regulator, BadM/Rrf2 family</fullName>
    </submittedName>
</protein>
<dbReference type="PROSITE" id="PS51197">
    <property type="entry name" value="HTH_RRF2_2"/>
    <property type="match status" value="1"/>
</dbReference>
<keyword evidence="3" id="KW-1185">Reference proteome</keyword>
<proteinExistence type="predicted"/>
<dbReference type="AlphaFoldDB" id="A0A1I6GAI5"/>
<accession>A0A1I6GAI5</accession>
<evidence type="ECO:0000256" key="1">
    <source>
        <dbReference type="ARBA" id="ARBA00023125"/>
    </source>
</evidence>
<sequence length="171" mass="19552">MFDGDQGLLYYNASKMYLFGQSMQLKKYTDYGLRILMYLASFEADKNCTEPKLATIREICETFSLSANHVNKVVHHLGRLELIETRRGKNGGFLLAKKPEDISLAFVIRQLEGDEKWIECENPYCVALPACELKGIVARGKELFYDYLSQYSLKSLMVKAPQLRQIFSTAS</sequence>
<reference evidence="3" key="1">
    <citation type="submission" date="2016-10" db="EMBL/GenBank/DDBJ databases">
        <authorList>
            <person name="Varghese N."/>
            <person name="Submissions S."/>
        </authorList>
    </citation>
    <scope>NUCLEOTIDE SEQUENCE [LARGE SCALE GENOMIC DNA]</scope>
    <source>
        <strain evidence="3">CGMCC 1.7285</strain>
    </source>
</reference>
<dbReference type="InterPro" id="IPR036388">
    <property type="entry name" value="WH-like_DNA-bd_sf"/>
</dbReference>
<dbReference type="GO" id="GO:0005829">
    <property type="term" value="C:cytosol"/>
    <property type="evidence" value="ECO:0007669"/>
    <property type="project" value="TreeGrafter"/>
</dbReference>
<name>A0A1I6GAI5_9GAMM</name>
<evidence type="ECO:0000313" key="2">
    <source>
        <dbReference type="EMBL" id="SFR39150.1"/>
    </source>
</evidence>
<dbReference type="InterPro" id="IPR036390">
    <property type="entry name" value="WH_DNA-bd_sf"/>
</dbReference>
<dbReference type="InterPro" id="IPR000944">
    <property type="entry name" value="Tscrpt_reg_Rrf2"/>
</dbReference>
<dbReference type="Proteomes" id="UP000199424">
    <property type="component" value="Unassembled WGS sequence"/>
</dbReference>
<organism evidence="2 3">
    <name type="scientific">Pseudidiomarina maritima</name>
    <dbReference type="NCBI Taxonomy" id="519453"/>
    <lineage>
        <taxon>Bacteria</taxon>
        <taxon>Pseudomonadati</taxon>
        <taxon>Pseudomonadota</taxon>
        <taxon>Gammaproteobacteria</taxon>
        <taxon>Alteromonadales</taxon>
        <taxon>Idiomarinaceae</taxon>
        <taxon>Pseudidiomarina</taxon>
    </lineage>
</organism>
<dbReference type="GO" id="GO:0003677">
    <property type="term" value="F:DNA binding"/>
    <property type="evidence" value="ECO:0007669"/>
    <property type="project" value="UniProtKB-KW"/>
</dbReference>
<dbReference type="GO" id="GO:0003700">
    <property type="term" value="F:DNA-binding transcription factor activity"/>
    <property type="evidence" value="ECO:0007669"/>
    <property type="project" value="TreeGrafter"/>
</dbReference>
<dbReference type="EMBL" id="FOYU01000001">
    <property type="protein sequence ID" value="SFR39150.1"/>
    <property type="molecule type" value="Genomic_DNA"/>
</dbReference>
<dbReference type="Gene3D" id="1.10.10.10">
    <property type="entry name" value="Winged helix-like DNA-binding domain superfamily/Winged helix DNA-binding domain"/>
    <property type="match status" value="1"/>
</dbReference>
<dbReference type="NCBIfam" id="TIGR00738">
    <property type="entry name" value="rrf2_super"/>
    <property type="match status" value="1"/>
</dbReference>